<evidence type="ECO:0000256" key="11">
    <source>
        <dbReference type="ARBA" id="ARBA00022884"/>
    </source>
</evidence>
<dbReference type="GO" id="GO:0005829">
    <property type="term" value="C:cytosol"/>
    <property type="evidence" value="ECO:0007669"/>
    <property type="project" value="UniProtKB-SubCell"/>
</dbReference>
<dbReference type="GO" id="GO:0003735">
    <property type="term" value="F:structural constituent of ribosome"/>
    <property type="evidence" value="ECO:0007669"/>
    <property type="project" value="InterPro"/>
</dbReference>
<accession>A0A2A3ENK1</accession>
<proteinExistence type="inferred from homology"/>
<dbReference type="EMBL" id="KZ288204">
    <property type="protein sequence ID" value="PBC33297.1"/>
    <property type="molecule type" value="Genomic_DNA"/>
</dbReference>
<feature type="domain" description="Mannose-1-phosphate guanyltransferase C-terminal" evidence="20">
    <location>
        <begin position="345"/>
        <end position="418"/>
    </location>
</feature>
<dbReference type="InterPro" id="IPR011332">
    <property type="entry name" value="Ribosomal_zn-bd"/>
</dbReference>
<dbReference type="GO" id="GO:0008270">
    <property type="term" value="F:zinc ion binding"/>
    <property type="evidence" value="ECO:0007669"/>
    <property type="project" value="UniProtKB-KW"/>
</dbReference>
<dbReference type="AlphaFoldDB" id="A0A2A3ENK1"/>
<dbReference type="PANTHER" id="PTHR45989">
    <property type="entry name" value="TRANSLATION INITIATION FACTOR EIF-2B SUBUNIT GAMMA"/>
    <property type="match status" value="1"/>
</dbReference>
<dbReference type="FunFam" id="2.20.25.30:FF:000001">
    <property type="entry name" value="Ribosomal protein L37"/>
    <property type="match status" value="1"/>
</dbReference>
<evidence type="ECO:0000256" key="7">
    <source>
        <dbReference type="ARBA" id="ARBA00022723"/>
    </source>
</evidence>
<keyword evidence="10" id="KW-0862">Zinc</keyword>
<comment type="similarity">
    <text evidence="4">Belongs to the eukaryotic ribosomal protein eL37 family.</text>
</comment>
<evidence type="ECO:0000256" key="3">
    <source>
        <dbReference type="ARBA" id="ARBA00007878"/>
    </source>
</evidence>
<evidence type="ECO:0000256" key="1">
    <source>
        <dbReference type="ARBA" id="ARBA00003058"/>
    </source>
</evidence>
<gene>
    <name evidence="21" type="ORF">APICC_03270</name>
</gene>
<dbReference type="Proteomes" id="UP000242457">
    <property type="component" value="Unassembled WGS sequence"/>
</dbReference>
<dbReference type="Gene3D" id="3.90.550.10">
    <property type="entry name" value="Spore Coat Polysaccharide Biosynthesis Protein SpsA, Chain A"/>
    <property type="match status" value="1"/>
</dbReference>
<keyword evidence="5" id="KW-0963">Cytoplasm</keyword>
<evidence type="ECO:0000313" key="21">
    <source>
        <dbReference type="EMBL" id="PBC33297.1"/>
    </source>
</evidence>
<dbReference type="InterPro" id="IPR029044">
    <property type="entry name" value="Nucleotide-diphossugar_trans"/>
</dbReference>
<dbReference type="Gene3D" id="2.160.10.10">
    <property type="entry name" value="Hexapeptide repeat proteins"/>
    <property type="match status" value="1"/>
</dbReference>
<dbReference type="GO" id="GO:0005851">
    <property type="term" value="C:eukaryotic translation initiation factor 2B complex"/>
    <property type="evidence" value="ECO:0007669"/>
    <property type="project" value="TreeGrafter"/>
</dbReference>
<evidence type="ECO:0000256" key="5">
    <source>
        <dbReference type="ARBA" id="ARBA00022490"/>
    </source>
</evidence>
<sequence length="530" mass="60529">MFPYKEFQAIVLAAGGGSRMTELTRGQYKCLLPIGNIPMIWYPLQLLERAGFKEAIVIISEYMEHNISLTLSDLNLKIKTDIVVVKNAEDMGTADSIRLIHEKIHTDFIVISCDLITDVDICEILNLYRKHNASITALMLPVPKVPDDFITPGPKNKQKPETDLIGICNETGRLIFLASASDFEETIKITQTLLKKHPSFTMHSKLMDSHLYVINKWVLDFLVHNNKQFSKPPKQCLDDKNTSIVRMNLKEDVYRFAIEKPLDELIRKMSAFNDHNTDLEDAYHGDIIRCYAYIGNGKFGLRTNTIQMYHLANTKISEWWNEDNDGQSLPNIATTAIIRSTQMQDCRVHNNSFIDDKTSIKNTHIGQNVTIESKTRISQSVLMKAVTIRQRCIIHNCILGNGCFIEEGTELKDCIIGPMHVVTSGSQYSHEVLTDSNDLITKGTSSFGKRRNKTHTLCRRCGRSSYHIQKSQCAQCGYPQKKMRSYNWSVKAKRRKTTGTGRMRYLKIVRRKFKNGFREGLPKPKSVQTK</sequence>
<keyword evidence="7" id="KW-0479">Metal-binding</keyword>
<evidence type="ECO:0000256" key="15">
    <source>
        <dbReference type="ARBA" id="ARBA00044196"/>
    </source>
</evidence>
<dbReference type="STRING" id="94128.A0A2A3ENK1"/>
<name>A0A2A3ENK1_APICC</name>
<keyword evidence="11" id="KW-0694">RNA-binding</keyword>
<dbReference type="GO" id="GO:0019843">
    <property type="term" value="F:rRNA binding"/>
    <property type="evidence" value="ECO:0007669"/>
    <property type="project" value="UniProtKB-KW"/>
</dbReference>
<evidence type="ECO:0000256" key="18">
    <source>
        <dbReference type="ARBA" id="ARBA00046432"/>
    </source>
</evidence>
<comment type="function">
    <text evidence="1">Binds to the 23S rRNA.</text>
</comment>
<dbReference type="InterPro" id="IPR011331">
    <property type="entry name" value="Ribosomal_eL37/eL43"/>
</dbReference>
<organism evidence="21 22">
    <name type="scientific">Apis cerana cerana</name>
    <name type="common">Oriental honeybee</name>
    <dbReference type="NCBI Taxonomy" id="94128"/>
    <lineage>
        <taxon>Eukaryota</taxon>
        <taxon>Metazoa</taxon>
        <taxon>Ecdysozoa</taxon>
        <taxon>Arthropoda</taxon>
        <taxon>Hexapoda</taxon>
        <taxon>Insecta</taxon>
        <taxon>Pterygota</taxon>
        <taxon>Neoptera</taxon>
        <taxon>Endopterygota</taxon>
        <taxon>Hymenoptera</taxon>
        <taxon>Apocrita</taxon>
        <taxon>Aculeata</taxon>
        <taxon>Apoidea</taxon>
        <taxon>Anthophila</taxon>
        <taxon>Apidae</taxon>
        <taxon>Apis</taxon>
    </lineage>
</organism>
<keyword evidence="8" id="KW-0699">rRNA-binding</keyword>
<dbReference type="InterPro" id="IPR056729">
    <property type="entry name" value="GMPPB_C"/>
</dbReference>
<keyword evidence="22" id="KW-1185">Reference proteome</keyword>
<evidence type="ECO:0000256" key="2">
    <source>
        <dbReference type="ARBA" id="ARBA00004514"/>
    </source>
</evidence>
<dbReference type="InterPro" id="IPR051960">
    <property type="entry name" value="eIF2B_gamma"/>
</dbReference>
<dbReference type="GO" id="GO:0003743">
    <property type="term" value="F:translation initiation factor activity"/>
    <property type="evidence" value="ECO:0007669"/>
    <property type="project" value="UniProtKB-KW"/>
</dbReference>
<dbReference type="PROSITE" id="PS01077">
    <property type="entry name" value="RIBOSOMAL_L37E"/>
    <property type="match status" value="1"/>
</dbReference>
<evidence type="ECO:0000256" key="10">
    <source>
        <dbReference type="ARBA" id="ARBA00022833"/>
    </source>
</evidence>
<evidence type="ECO:0000256" key="13">
    <source>
        <dbReference type="ARBA" id="ARBA00022980"/>
    </source>
</evidence>
<evidence type="ECO:0000256" key="6">
    <source>
        <dbReference type="ARBA" id="ARBA00022540"/>
    </source>
</evidence>
<dbReference type="GO" id="GO:0005840">
    <property type="term" value="C:ribosome"/>
    <property type="evidence" value="ECO:0007669"/>
    <property type="project" value="UniProtKB-KW"/>
</dbReference>
<evidence type="ECO:0000259" key="20">
    <source>
        <dbReference type="Pfam" id="PF25087"/>
    </source>
</evidence>
<keyword evidence="6 21" id="KW-0396">Initiation factor</keyword>
<dbReference type="PANTHER" id="PTHR45989:SF1">
    <property type="entry name" value="TRANSLATION INITIATION FACTOR EIF-2B SUBUNIT GAMMA"/>
    <property type="match status" value="1"/>
</dbReference>
<comment type="subcellular location">
    <subcellularLocation>
        <location evidence="2">Cytoplasm</location>
        <location evidence="2">Cytosol</location>
    </subcellularLocation>
</comment>
<dbReference type="Pfam" id="PF01907">
    <property type="entry name" value="Ribosomal_L37e"/>
    <property type="match status" value="1"/>
</dbReference>
<feature type="domain" description="Nucleotidyl transferase" evidence="19">
    <location>
        <begin position="9"/>
        <end position="144"/>
    </location>
</feature>
<dbReference type="GO" id="GO:1990904">
    <property type="term" value="C:ribonucleoprotein complex"/>
    <property type="evidence" value="ECO:0007669"/>
    <property type="project" value="UniProtKB-KW"/>
</dbReference>
<evidence type="ECO:0000313" key="22">
    <source>
        <dbReference type="Proteomes" id="UP000242457"/>
    </source>
</evidence>
<dbReference type="OrthoDB" id="10250549at2759"/>
<dbReference type="InterPro" id="IPR018267">
    <property type="entry name" value="Ribosomal_eL37_CS"/>
</dbReference>
<keyword evidence="12" id="KW-0648">Protein biosynthesis</keyword>
<dbReference type="InterPro" id="IPR005835">
    <property type="entry name" value="NTP_transferase_dom"/>
</dbReference>
<keyword evidence="9" id="KW-0863">Zinc-finger</keyword>
<comment type="function">
    <text evidence="17">Acts as a component of the translation initiation factor 2B (eIF2B) complex, which catalyzes the exchange of GDP for GTP on the eukaryotic initiation factor 2 (eIF2) complex gamma subunit. Its guanine nucleotide exchange factor activity is repressed when bound to eIF2 complex phosphorylated on the alpha subunit, thereby limiting the amount of methionyl-initiator methionine tRNA available to the ribosome and consequently global translation is repressed.</text>
</comment>
<dbReference type="SUPFAM" id="SSF57829">
    <property type="entry name" value="Zn-binding ribosomal proteins"/>
    <property type="match status" value="1"/>
</dbReference>
<dbReference type="CDD" id="cd04198">
    <property type="entry name" value="eIF-2B_gamma_N"/>
    <property type="match status" value="1"/>
</dbReference>
<comment type="subunit">
    <text evidence="18">Component of the translation initiation factor 2B (eIF2B) complex which is a heterodecamer of two sets of five different subunits: alpha, beta, gamma, delta and epsilon. Subunits alpha, beta and delta comprise a regulatory subcomplex and subunits epsilon and gamma comprise a catalytic subcomplex. Within the complex, the hexameric regulatory complex resides at the center, with the two heterodimeric catalytic subcomplexes bound on opposite sides.</text>
</comment>
<reference evidence="21 22" key="1">
    <citation type="submission" date="2014-07" db="EMBL/GenBank/DDBJ databases">
        <title>Genomic and transcriptomic analysis on Apis cerana provide comprehensive insights into honey bee biology.</title>
        <authorList>
            <person name="Diao Q."/>
            <person name="Sun L."/>
            <person name="Zheng H."/>
            <person name="Zheng H."/>
            <person name="Xu S."/>
            <person name="Wang S."/>
            <person name="Zeng Z."/>
            <person name="Hu F."/>
            <person name="Su S."/>
            <person name="Wu J."/>
        </authorList>
    </citation>
    <scope>NUCLEOTIDE SEQUENCE [LARGE SCALE GENOMIC DNA]</scope>
    <source>
        <tissue evidence="21">Pupae without intestine</tissue>
    </source>
</reference>
<keyword evidence="13" id="KW-0689">Ribosomal protein</keyword>
<evidence type="ECO:0000256" key="8">
    <source>
        <dbReference type="ARBA" id="ARBA00022730"/>
    </source>
</evidence>
<evidence type="ECO:0000256" key="17">
    <source>
        <dbReference type="ARBA" id="ARBA00045373"/>
    </source>
</evidence>
<dbReference type="Gene3D" id="2.20.25.30">
    <property type="match status" value="1"/>
</dbReference>
<dbReference type="HAMAP" id="MF_00547">
    <property type="entry name" value="Ribosomal_eL37"/>
    <property type="match status" value="1"/>
</dbReference>
<dbReference type="GO" id="GO:0002183">
    <property type="term" value="P:cytoplasmic translational initiation"/>
    <property type="evidence" value="ECO:0007669"/>
    <property type="project" value="TreeGrafter"/>
</dbReference>
<dbReference type="Pfam" id="PF25087">
    <property type="entry name" value="GMPPB_C"/>
    <property type="match status" value="1"/>
</dbReference>
<dbReference type="Pfam" id="PF00483">
    <property type="entry name" value="NTP_transferase"/>
    <property type="match status" value="1"/>
</dbReference>
<evidence type="ECO:0000259" key="19">
    <source>
        <dbReference type="Pfam" id="PF00483"/>
    </source>
</evidence>
<evidence type="ECO:0000256" key="14">
    <source>
        <dbReference type="ARBA" id="ARBA00023274"/>
    </source>
</evidence>
<evidence type="ECO:0000256" key="16">
    <source>
        <dbReference type="ARBA" id="ARBA00044229"/>
    </source>
</evidence>
<evidence type="ECO:0000256" key="4">
    <source>
        <dbReference type="ARBA" id="ARBA00009805"/>
    </source>
</evidence>
<dbReference type="InterPro" id="IPR001569">
    <property type="entry name" value="Ribosomal_eL37"/>
</dbReference>
<keyword evidence="14" id="KW-0687">Ribonucleoprotein</keyword>
<comment type="similarity">
    <text evidence="3">Belongs to the eIF-2B gamma/epsilon subunits family.</text>
</comment>
<dbReference type="GO" id="GO:0005085">
    <property type="term" value="F:guanyl-nucleotide exchange factor activity"/>
    <property type="evidence" value="ECO:0007669"/>
    <property type="project" value="TreeGrafter"/>
</dbReference>
<protein>
    <recommendedName>
        <fullName evidence="15">Translation initiation factor eIF2B subunit gamma</fullName>
    </recommendedName>
    <alternativeName>
        <fullName evidence="16">eIF2B GDP-GTP exchange factor subunit gamma</fullName>
    </alternativeName>
</protein>
<evidence type="ECO:0000256" key="12">
    <source>
        <dbReference type="ARBA" id="ARBA00022917"/>
    </source>
</evidence>
<dbReference type="SUPFAM" id="SSF53448">
    <property type="entry name" value="Nucleotide-diphospho-sugar transferases"/>
    <property type="match status" value="1"/>
</dbReference>
<evidence type="ECO:0000256" key="9">
    <source>
        <dbReference type="ARBA" id="ARBA00022771"/>
    </source>
</evidence>